<accession>A0AAV2TSA7</accession>
<evidence type="ECO:0000256" key="6">
    <source>
        <dbReference type="ARBA" id="ARBA00022723"/>
    </source>
</evidence>
<evidence type="ECO:0000256" key="7">
    <source>
        <dbReference type="ARBA" id="ARBA00022741"/>
    </source>
</evidence>
<dbReference type="PROSITE" id="PS50125">
    <property type="entry name" value="GUANYLATE_CYCLASE_2"/>
    <property type="match status" value="2"/>
</dbReference>
<dbReference type="SUPFAM" id="SSF55073">
    <property type="entry name" value="Nucleotide cyclase"/>
    <property type="match status" value="2"/>
</dbReference>
<keyword evidence="6" id="KW-0479">Metal-binding</keyword>
<evidence type="ECO:0000256" key="5">
    <source>
        <dbReference type="ARBA" id="ARBA00022692"/>
    </source>
</evidence>
<evidence type="ECO:0000256" key="14">
    <source>
        <dbReference type="RuleBase" id="RU000405"/>
    </source>
</evidence>
<keyword evidence="8" id="KW-0067">ATP-binding</keyword>
<dbReference type="PROSITE" id="PS00452">
    <property type="entry name" value="GUANYLATE_CYCLASE_1"/>
    <property type="match status" value="1"/>
</dbReference>
<evidence type="ECO:0000256" key="3">
    <source>
        <dbReference type="ARBA" id="ARBA00004141"/>
    </source>
</evidence>
<dbReference type="GO" id="GO:0005886">
    <property type="term" value="C:plasma membrane"/>
    <property type="evidence" value="ECO:0007669"/>
    <property type="project" value="TreeGrafter"/>
</dbReference>
<evidence type="ECO:0000256" key="4">
    <source>
        <dbReference type="ARBA" id="ARBA00012201"/>
    </source>
</evidence>
<feature type="transmembrane region" description="Helical" evidence="15">
    <location>
        <begin position="660"/>
        <end position="677"/>
    </location>
</feature>
<dbReference type="GO" id="GO:0006171">
    <property type="term" value="P:cAMP biosynthetic process"/>
    <property type="evidence" value="ECO:0007669"/>
    <property type="project" value="UniProtKB-KW"/>
</dbReference>
<dbReference type="InterPro" id="IPR029787">
    <property type="entry name" value="Nucleotide_cyclase"/>
</dbReference>
<dbReference type="EC" id="4.6.1.1" evidence="4"/>
<reference evidence="17" key="1">
    <citation type="submission" date="2024-06" db="EMBL/GenBank/DDBJ databases">
        <authorList>
            <person name="Liu X."/>
            <person name="Lenzi L."/>
            <person name="Haldenby T S."/>
            <person name="Uol C."/>
        </authorList>
    </citation>
    <scope>NUCLEOTIDE SEQUENCE</scope>
</reference>
<keyword evidence="13 14" id="KW-0456">Lyase</keyword>
<feature type="domain" description="Guanylate cyclase" evidence="16">
    <location>
        <begin position="329"/>
        <end position="456"/>
    </location>
</feature>
<dbReference type="SMART" id="SM00044">
    <property type="entry name" value="CYCc"/>
    <property type="match status" value="2"/>
</dbReference>
<feature type="transmembrane region" description="Helical" evidence="15">
    <location>
        <begin position="689"/>
        <end position="708"/>
    </location>
</feature>
<evidence type="ECO:0000256" key="11">
    <source>
        <dbReference type="ARBA" id="ARBA00022998"/>
    </source>
</evidence>
<comment type="caution">
    <text evidence="17">The sequence shown here is derived from an EMBL/GenBank/DDBJ whole genome shotgun (WGS) entry which is preliminary data.</text>
</comment>
<evidence type="ECO:0000256" key="13">
    <source>
        <dbReference type="ARBA" id="ARBA00023239"/>
    </source>
</evidence>
<keyword evidence="9" id="KW-0460">Magnesium</keyword>
<keyword evidence="5 15" id="KW-0812">Transmembrane</keyword>
<dbReference type="GO" id="GO:0004016">
    <property type="term" value="F:adenylate cyclase activity"/>
    <property type="evidence" value="ECO:0007669"/>
    <property type="project" value="UniProtKB-EC"/>
</dbReference>
<evidence type="ECO:0000256" key="1">
    <source>
        <dbReference type="ARBA" id="ARBA00001593"/>
    </source>
</evidence>
<keyword evidence="12 15" id="KW-0472">Membrane</keyword>
<dbReference type="InterPro" id="IPR018297">
    <property type="entry name" value="A/G_cyclase_CS"/>
</dbReference>
<dbReference type="PANTHER" id="PTHR45627:SF12">
    <property type="entry name" value="ADENYLATE CYCLASE TYPE 2"/>
    <property type="match status" value="1"/>
</dbReference>
<dbReference type="EMBL" id="CAXLJL010000589">
    <property type="protein sequence ID" value="CAL5139139.1"/>
    <property type="molecule type" value="Genomic_DNA"/>
</dbReference>
<dbReference type="Gene3D" id="3.30.70.1230">
    <property type="entry name" value="Nucleotide cyclase"/>
    <property type="match status" value="2"/>
</dbReference>
<keyword evidence="7" id="KW-0547">Nucleotide-binding</keyword>
<dbReference type="GO" id="GO:0046872">
    <property type="term" value="F:metal ion binding"/>
    <property type="evidence" value="ECO:0007669"/>
    <property type="project" value="UniProtKB-KW"/>
</dbReference>
<dbReference type="Pfam" id="PF00211">
    <property type="entry name" value="Guanylate_cyc"/>
    <property type="match status" value="2"/>
</dbReference>
<dbReference type="InterPro" id="IPR001054">
    <property type="entry name" value="A/G_cyclase"/>
</dbReference>
<evidence type="ECO:0000259" key="16">
    <source>
        <dbReference type="PROSITE" id="PS50125"/>
    </source>
</evidence>
<dbReference type="GO" id="GO:0035556">
    <property type="term" value="P:intracellular signal transduction"/>
    <property type="evidence" value="ECO:0007669"/>
    <property type="project" value="InterPro"/>
</dbReference>
<organism evidence="17 18">
    <name type="scientific">Calicophoron daubneyi</name>
    <name type="common">Rumen fluke</name>
    <name type="synonym">Paramphistomum daubneyi</name>
    <dbReference type="NCBI Taxonomy" id="300641"/>
    <lineage>
        <taxon>Eukaryota</taxon>
        <taxon>Metazoa</taxon>
        <taxon>Spiralia</taxon>
        <taxon>Lophotrochozoa</taxon>
        <taxon>Platyhelminthes</taxon>
        <taxon>Trematoda</taxon>
        <taxon>Digenea</taxon>
        <taxon>Plagiorchiida</taxon>
        <taxon>Pronocephalata</taxon>
        <taxon>Paramphistomoidea</taxon>
        <taxon>Paramphistomidae</taxon>
        <taxon>Calicophoron</taxon>
    </lineage>
</organism>
<evidence type="ECO:0000256" key="8">
    <source>
        <dbReference type="ARBA" id="ARBA00022840"/>
    </source>
</evidence>
<comment type="catalytic activity">
    <reaction evidence="1">
        <text>ATP = 3',5'-cyclic AMP + diphosphate</text>
        <dbReference type="Rhea" id="RHEA:15389"/>
        <dbReference type="ChEBI" id="CHEBI:30616"/>
        <dbReference type="ChEBI" id="CHEBI:33019"/>
        <dbReference type="ChEBI" id="CHEBI:58165"/>
        <dbReference type="EC" id="4.6.1.1"/>
    </reaction>
</comment>
<evidence type="ECO:0000256" key="10">
    <source>
        <dbReference type="ARBA" id="ARBA00022989"/>
    </source>
</evidence>
<comment type="cofactor">
    <cofactor evidence="2">
        <name>Mg(2+)</name>
        <dbReference type="ChEBI" id="CHEBI:18420"/>
    </cofactor>
</comment>
<protein>
    <recommendedName>
        <fullName evidence="4">adenylate cyclase</fullName>
        <ecNumber evidence="4">4.6.1.1</ecNumber>
    </recommendedName>
</protein>
<gene>
    <name evidence="17" type="ORF">CDAUBV1_LOCUS14182</name>
</gene>
<feature type="transmembrane region" description="Helical" evidence="15">
    <location>
        <begin position="71"/>
        <end position="89"/>
    </location>
</feature>
<dbReference type="GO" id="GO:0007189">
    <property type="term" value="P:adenylate cyclase-activating G protein-coupled receptor signaling pathway"/>
    <property type="evidence" value="ECO:0007669"/>
    <property type="project" value="TreeGrafter"/>
</dbReference>
<dbReference type="CDD" id="cd07302">
    <property type="entry name" value="CHD"/>
    <property type="match status" value="2"/>
</dbReference>
<proteinExistence type="inferred from homology"/>
<comment type="subcellular location">
    <subcellularLocation>
        <location evidence="3">Membrane</location>
        <topology evidence="3">Multi-pass membrane protein</topology>
    </subcellularLocation>
</comment>
<dbReference type="AlphaFoldDB" id="A0AAV2TSA7"/>
<name>A0AAV2TSA7_CALDB</name>
<feature type="transmembrane region" description="Helical" evidence="15">
    <location>
        <begin position="159"/>
        <end position="189"/>
    </location>
</feature>
<evidence type="ECO:0000313" key="17">
    <source>
        <dbReference type="EMBL" id="CAL5139139.1"/>
    </source>
</evidence>
<evidence type="ECO:0000256" key="15">
    <source>
        <dbReference type="SAM" id="Phobius"/>
    </source>
</evidence>
<dbReference type="Proteomes" id="UP001497525">
    <property type="component" value="Unassembled WGS sequence"/>
</dbReference>
<feature type="transmembrane region" description="Helical" evidence="15">
    <location>
        <begin position="728"/>
        <end position="750"/>
    </location>
</feature>
<evidence type="ECO:0000256" key="9">
    <source>
        <dbReference type="ARBA" id="ARBA00022842"/>
    </source>
</evidence>
<evidence type="ECO:0000313" key="18">
    <source>
        <dbReference type="Proteomes" id="UP001497525"/>
    </source>
</evidence>
<evidence type="ECO:0000256" key="12">
    <source>
        <dbReference type="ARBA" id="ARBA00023136"/>
    </source>
</evidence>
<sequence length="1110" mass="126143">MIGWHRGVQVVQRNSLHGHLLADIFIGKQHGFIVVLSYLNAISNALQLLQFSSAYVNDYYHNLWLTRSKRLFRVSIKLFLTTCILRILTPGLLCPVGGQVYSIWWSAGFLILVLIYLATFRQIGYQQYEILALLITSIHIIIQFPVSCKVPGLNLPSTLPVYITIFSAFAMLPLSLEVSVCLVAVYITLSEGLDKLYDQVRAENRTYVKPSDPIPWVKFDLNRLITEGYRLNPRSAHILAMRALEWTFICFAAVYVRFWNNIRRRFVFFKLGKSVQARAQRDTARRGRVCWIEAIVPSKVSKEYQRLLKENECLDKTEWIYIQSYESVTMLFADIVGFTKMSSGLTASQVVNMLGSLVRQFDALCEIKHCEKLGLIGDCYYCVSGCPDHFRYHARSCTEMGLGMCEILKSFNQVFGTKINIRVGVHTGRVHAAVIGAIRFHYDVYSYDAIIANELEQTGKPGLVHISQTTYDQVHKHYRAIPGPELVINREDTFGWARRVPETVRILTYFIEPSSTNIRQTIYSMPEMRDESPSNTTSATLSSDLNWSSFNSSSGLPSEEEKEPDRQSMWIEYRSNAQGLADIKMSHQTNAMKLKRDIALIDDLRADPANHRLLFTQPPLTSILSQFRSPEIEWHYQLHIKQAVGPVFADSPKLARICDAVVLLLVNTLIIAIVLIVNFQRQSLLFSPLLLTLAVIICWILCFTGTHYPDRIESPFLQTFYNVCVHPVAYECILGIYTLLPAVVTSALAIDPMRPQQFSEVADVYFTLMSISTFTHCIPSSSAAWGRGISAALTLACGFLRWGSHEFSSGEESGLCLTGKVVKNGVNLRNEELISFYQAAVSWTLIWILSRDTERTSKLCFFVHREAEIESEAAEIAAKEANVLLYNIIPKYVFCDLERIGRENLSDRSSSLRYAVTHEMIAVAFISISNFFSTLYREDHEGGAASLRMLHRIICSFDSLLENFQYVEKIKSIRENYLVAAGLDRELVRHESKKNAYMVELMRYCMMARDRLHNFSQTVLHDEVDLVVKIGYNVGPATAGIIGTAKPHYDIWGDTVNVASRMCYTGIPGMIQVTEVAREELENTFYFSYRGEFFVKGKGHMRTYICDGGK</sequence>
<dbReference type="PANTHER" id="PTHR45627">
    <property type="entry name" value="ADENYLATE CYCLASE TYPE 1"/>
    <property type="match status" value="1"/>
</dbReference>
<feature type="domain" description="Guanylate cyclase" evidence="16">
    <location>
        <begin position="922"/>
        <end position="1063"/>
    </location>
</feature>
<feature type="transmembrane region" description="Helical" evidence="15">
    <location>
        <begin position="101"/>
        <end position="118"/>
    </location>
</feature>
<evidence type="ECO:0000256" key="2">
    <source>
        <dbReference type="ARBA" id="ARBA00001946"/>
    </source>
</evidence>
<keyword evidence="10 15" id="KW-1133">Transmembrane helix</keyword>
<comment type="similarity">
    <text evidence="14">Belongs to the adenylyl cyclase class-4/guanylyl cyclase family.</text>
</comment>
<dbReference type="FunFam" id="3.30.70.1230:FF:000008">
    <property type="entry name" value="Adenylate cyclase type 9"/>
    <property type="match status" value="1"/>
</dbReference>
<keyword evidence="11" id="KW-0115">cAMP biosynthesis</keyword>
<feature type="transmembrane region" description="Helical" evidence="15">
    <location>
        <begin position="130"/>
        <end position="147"/>
    </location>
</feature>
<dbReference type="GO" id="GO:0005524">
    <property type="term" value="F:ATP binding"/>
    <property type="evidence" value="ECO:0007669"/>
    <property type="project" value="UniProtKB-KW"/>
</dbReference>
<feature type="transmembrane region" description="Helical" evidence="15">
    <location>
        <begin position="239"/>
        <end position="259"/>
    </location>
</feature>